<evidence type="ECO:0000256" key="1">
    <source>
        <dbReference type="ARBA" id="ARBA00000966"/>
    </source>
</evidence>
<evidence type="ECO:0000256" key="6">
    <source>
        <dbReference type="ARBA" id="ARBA00023277"/>
    </source>
</evidence>
<keyword evidence="4" id="KW-0378">Hydrolase</keyword>
<dbReference type="InterPro" id="IPR036908">
    <property type="entry name" value="RlpA-like_sf"/>
</dbReference>
<evidence type="ECO:0000256" key="8">
    <source>
        <dbReference type="ARBA" id="ARBA00023326"/>
    </source>
</evidence>
<dbReference type="OrthoDB" id="6038816at2759"/>
<protein>
    <recommendedName>
        <fullName evidence="3 9">Cellulase</fullName>
        <ecNumber evidence="3 9">3.2.1.4</ecNumber>
    </recommendedName>
</protein>
<dbReference type="Pfam" id="PF22514">
    <property type="entry name" value="EXPB1_D1"/>
    <property type="match status" value="1"/>
</dbReference>
<dbReference type="Gene3D" id="2.40.40.10">
    <property type="entry name" value="RlpA-like domain"/>
    <property type="match status" value="1"/>
</dbReference>
<dbReference type="PROSITE" id="PS01140">
    <property type="entry name" value="GLYCOSYL_HYDROL_F45"/>
    <property type="match status" value="1"/>
</dbReference>
<organism evidence="12 13">
    <name type="scientific">Cytospora schulzeri</name>
    <dbReference type="NCBI Taxonomy" id="448051"/>
    <lineage>
        <taxon>Eukaryota</taxon>
        <taxon>Fungi</taxon>
        <taxon>Dikarya</taxon>
        <taxon>Ascomycota</taxon>
        <taxon>Pezizomycotina</taxon>
        <taxon>Sordariomycetes</taxon>
        <taxon>Sordariomycetidae</taxon>
        <taxon>Diaporthales</taxon>
        <taxon>Cytosporaceae</taxon>
        <taxon>Cytospora</taxon>
    </lineage>
</organism>
<dbReference type="CDD" id="cd22278">
    <property type="entry name" value="DPBB_GH45_endoglucanase"/>
    <property type="match status" value="1"/>
</dbReference>
<evidence type="ECO:0000256" key="9">
    <source>
        <dbReference type="PROSITE-ProRule" id="PRU10069"/>
    </source>
</evidence>
<evidence type="ECO:0000313" key="13">
    <source>
        <dbReference type="Proteomes" id="UP000283895"/>
    </source>
</evidence>
<comment type="caution">
    <text evidence="12">The sequence shown here is derived from an EMBL/GenBank/DDBJ whole genome shotgun (WGS) entry which is preliminary data.</text>
</comment>
<sequence>MKLAIIIPIITAARVTALSGQASTTRYYDGTAGACGCGSSGACYSWQAGISTGVYTAAGSQALFGAAGSTWCGSGCGTCYNLTSTGSSVCGTCGAGGVAGASITVMVTNLCSYGGNAQWCPQVGSTNAYGYSYHFDIMARSEVFGDNVVVDFEEVDCPGAATSDYKQCTCATS</sequence>
<feature type="signal peptide" evidence="10">
    <location>
        <begin position="1"/>
        <end position="17"/>
    </location>
</feature>
<dbReference type="EMBL" id="LKEA01000005">
    <property type="protein sequence ID" value="ROW08903.1"/>
    <property type="molecule type" value="Genomic_DNA"/>
</dbReference>
<keyword evidence="10" id="KW-0732">Signal</keyword>
<proteinExistence type="inferred from homology"/>
<keyword evidence="5" id="KW-0136">Cellulose degradation</keyword>
<dbReference type="InterPro" id="IPR007112">
    <property type="entry name" value="Expansin/allergen_DPBB_dom"/>
</dbReference>
<dbReference type="GO" id="GO:0008810">
    <property type="term" value="F:cellulase activity"/>
    <property type="evidence" value="ECO:0007669"/>
    <property type="project" value="UniProtKB-EC"/>
</dbReference>
<evidence type="ECO:0000313" key="12">
    <source>
        <dbReference type="EMBL" id="ROW08903.1"/>
    </source>
</evidence>
<dbReference type="GO" id="GO:0030245">
    <property type="term" value="P:cellulose catabolic process"/>
    <property type="evidence" value="ECO:0007669"/>
    <property type="project" value="UniProtKB-KW"/>
</dbReference>
<evidence type="ECO:0000256" key="4">
    <source>
        <dbReference type="ARBA" id="ARBA00022801"/>
    </source>
</evidence>
<gene>
    <name evidence="12" type="ORF">VMCG_02869</name>
</gene>
<feature type="domain" description="Expansin-like EG45" evidence="11">
    <location>
        <begin position="32"/>
        <end position="173"/>
    </location>
</feature>
<dbReference type="SUPFAM" id="SSF50685">
    <property type="entry name" value="Barwin-like endoglucanases"/>
    <property type="match status" value="1"/>
</dbReference>
<evidence type="ECO:0000256" key="3">
    <source>
        <dbReference type="ARBA" id="ARBA00012601"/>
    </source>
</evidence>
<dbReference type="InterPro" id="IPR000334">
    <property type="entry name" value="Glyco_hydro_45"/>
</dbReference>
<reference evidence="12 13" key="1">
    <citation type="submission" date="2015-09" db="EMBL/GenBank/DDBJ databases">
        <title>Host preference determinants of Valsa canker pathogens revealed by comparative genomics.</title>
        <authorList>
            <person name="Yin Z."/>
            <person name="Huang L."/>
        </authorList>
    </citation>
    <scope>NUCLEOTIDE SEQUENCE [LARGE SCALE GENOMIC DNA]</scope>
    <source>
        <strain evidence="12 13">03-1</strain>
    </source>
</reference>
<keyword evidence="6" id="KW-0119">Carbohydrate metabolism</keyword>
<comment type="catalytic activity">
    <reaction evidence="1 9">
        <text>Endohydrolysis of (1-&gt;4)-beta-D-glucosidic linkages in cellulose, lichenin and cereal beta-D-glucans.</text>
        <dbReference type="EC" id="3.2.1.4"/>
    </reaction>
</comment>
<dbReference type="PROSITE" id="PS50842">
    <property type="entry name" value="EXPANSIN_EG45"/>
    <property type="match status" value="1"/>
</dbReference>
<evidence type="ECO:0000256" key="10">
    <source>
        <dbReference type="SAM" id="SignalP"/>
    </source>
</evidence>
<keyword evidence="8" id="KW-0624">Polysaccharide degradation</keyword>
<dbReference type="AlphaFoldDB" id="A0A423WZJ2"/>
<keyword evidence="13" id="KW-1185">Reference proteome</keyword>
<evidence type="ECO:0000256" key="7">
    <source>
        <dbReference type="ARBA" id="ARBA00023295"/>
    </source>
</evidence>
<dbReference type="STRING" id="356882.A0A423WZJ2"/>
<comment type="similarity">
    <text evidence="2">Belongs to the glycosyl hydrolase 45 (cellulase K) family.</text>
</comment>
<feature type="active site" description="Nucleophile" evidence="9">
    <location>
        <position position="29"/>
    </location>
</feature>
<feature type="chain" id="PRO_5019131726" description="Cellulase" evidence="10">
    <location>
        <begin position="18"/>
        <end position="173"/>
    </location>
</feature>
<evidence type="ECO:0000256" key="2">
    <source>
        <dbReference type="ARBA" id="ARBA00007793"/>
    </source>
</evidence>
<accession>A0A423WZJ2</accession>
<keyword evidence="7" id="KW-0326">Glycosidase</keyword>
<name>A0A423WZJ2_9PEZI</name>
<evidence type="ECO:0000256" key="5">
    <source>
        <dbReference type="ARBA" id="ARBA00023001"/>
    </source>
</evidence>
<dbReference type="EC" id="3.2.1.4" evidence="3 9"/>
<evidence type="ECO:0000259" key="11">
    <source>
        <dbReference type="PROSITE" id="PS50842"/>
    </source>
</evidence>
<dbReference type="Proteomes" id="UP000283895">
    <property type="component" value="Unassembled WGS sequence"/>
</dbReference>